<proteinExistence type="predicted"/>
<evidence type="ECO:0000256" key="1">
    <source>
        <dbReference type="SAM" id="MobiDB-lite"/>
    </source>
</evidence>
<feature type="compositionally biased region" description="Basic and acidic residues" evidence="1">
    <location>
        <begin position="46"/>
        <end position="68"/>
    </location>
</feature>
<reference evidence="2 3" key="1">
    <citation type="submission" date="2021-06" db="EMBL/GenBank/DDBJ databases">
        <title>Caerostris extrusa draft genome.</title>
        <authorList>
            <person name="Kono N."/>
            <person name="Arakawa K."/>
        </authorList>
    </citation>
    <scope>NUCLEOTIDE SEQUENCE [LARGE SCALE GENOMIC DNA]</scope>
</reference>
<dbReference type="EMBL" id="BPLR01015487">
    <property type="protein sequence ID" value="GIY76454.1"/>
    <property type="molecule type" value="Genomic_DNA"/>
</dbReference>
<organism evidence="2 3">
    <name type="scientific">Caerostris extrusa</name>
    <name type="common">Bark spider</name>
    <name type="synonym">Caerostris bankana</name>
    <dbReference type="NCBI Taxonomy" id="172846"/>
    <lineage>
        <taxon>Eukaryota</taxon>
        <taxon>Metazoa</taxon>
        <taxon>Ecdysozoa</taxon>
        <taxon>Arthropoda</taxon>
        <taxon>Chelicerata</taxon>
        <taxon>Arachnida</taxon>
        <taxon>Araneae</taxon>
        <taxon>Araneomorphae</taxon>
        <taxon>Entelegynae</taxon>
        <taxon>Araneoidea</taxon>
        <taxon>Araneidae</taxon>
        <taxon>Caerostris</taxon>
    </lineage>
</organism>
<gene>
    <name evidence="2" type="ORF">CEXT_699871</name>
</gene>
<feature type="region of interest" description="Disordered" evidence="1">
    <location>
        <begin position="1"/>
        <end position="92"/>
    </location>
</feature>
<dbReference type="Proteomes" id="UP001054945">
    <property type="component" value="Unassembled WGS sequence"/>
</dbReference>
<name>A0AAV4W3I3_CAEEX</name>
<evidence type="ECO:0000313" key="2">
    <source>
        <dbReference type="EMBL" id="GIY76454.1"/>
    </source>
</evidence>
<sequence length="131" mass="14824">MFHRSDPPLPHRRCAPTSLGKASPIICDASPLKDQGGQCHRRKSRNPIEREIIIPGSEKEDFPFRRGDIPGNEKFSKRSRSPSGEEDSVGLEKRKMISQIECRFSSHKVQLFSLGDLETDTLEEIAHFLPV</sequence>
<dbReference type="AlphaFoldDB" id="A0AAV4W3I3"/>
<comment type="caution">
    <text evidence="2">The sequence shown here is derived from an EMBL/GenBank/DDBJ whole genome shotgun (WGS) entry which is preliminary data.</text>
</comment>
<evidence type="ECO:0000313" key="3">
    <source>
        <dbReference type="Proteomes" id="UP001054945"/>
    </source>
</evidence>
<keyword evidence="3" id="KW-1185">Reference proteome</keyword>
<accession>A0AAV4W3I3</accession>
<protein>
    <submittedName>
        <fullName evidence="2">Uncharacterized protein</fullName>
    </submittedName>
</protein>